<evidence type="ECO:0000256" key="1">
    <source>
        <dbReference type="SAM" id="MobiDB-lite"/>
    </source>
</evidence>
<evidence type="ECO:0000313" key="4">
    <source>
        <dbReference type="EMBL" id="CAD1848170.1"/>
    </source>
</evidence>
<feature type="domain" description="AIR12 DOMON" evidence="3">
    <location>
        <begin position="92"/>
        <end position="165"/>
    </location>
</feature>
<reference evidence="4" key="1">
    <citation type="submission" date="2020-07" db="EMBL/GenBank/DDBJ databases">
        <authorList>
            <person name="Lin J."/>
        </authorList>
    </citation>
    <scope>NUCLEOTIDE SEQUENCE</scope>
</reference>
<feature type="signal peptide" evidence="2">
    <location>
        <begin position="1"/>
        <end position="20"/>
    </location>
</feature>
<evidence type="ECO:0000256" key="2">
    <source>
        <dbReference type="SAM" id="SignalP"/>
    </source>
</evidence>
<evidence type="ECO:0000259" key="3">
    <source>
        <dbReference type="Pfam" id="PF04526"/>
    </source>
</evidence>
<gene>
    <name evidence="4" type="ORF">CB5_LOCUS31381</name>
</gene>
<dbReference type="AlphaFoldDB" id="A0A6V7QY25"/>
<sequence length="212" mass="21555">MSPLGFLLLFVLVLPSRVFAGAGGGGGCAAARFSNGRAYASCVDLPHLAASLHWTYDAAAASLSVAFSAPPPSAEGRAAPSGSRRTTSPPTAHRRVPIAFQPSDLAAEDAAEGGGAVRFYAKLKLPEGTETVSHVWQVGPAVVDGVPAKHAFAPDNLAAKGTLALVPSRSSGEAAPAGAPAPPRTTAAVSGAEKRRYVLWDSYLALSFLGPL</sequence>
<dbReference type="InterPro" id="IPR045265">
    <property type="entry name" value="AIR12_DOMON"/>
</dbReference>
<name>A0A6V7QY25_ANACO</name>
<proteinExistence type="predicted"/>
<dbReference type="Pfam" id="PF04526">
    <property type="entry name" value="DUF568"/>
    <property type="match status" value="1"/>
</dbReference>
<feature type="region of interest" description="Disordered" evidence="1">
    <location>
        <begin position="72"/>
        <end position="94"/>
    </location>
</feature>
<protein>
    <recommendedName>
        <fullName evidence="3">AIR12 DOMON domain-containing protein</fullName>
    </recommendedName>
</protein>
<dbReference type="PANTHER" id="PTHR23130:SF192">
    <property type="entry name" value="OS09G0501100 PROTEIN"/>
    <property type="match status" value="1"/>
</dbReference>
<organism evidence="4">
    <name type="scientific">Ananas comosus var. bracteatus</name>
    <name type="common">red pineapple</name>
    <dbReference type="NCBI Taxonomy" id="296719"/>
    <lineage>
        <taxon>Eukaryota</taxon>
        <taxon>Viridiplantae</taxon>
        <taxon>Streptophyta</taxon>
        <taxon>Embryophyta</taxon>
        <taxon>Tracheophyta</taxon>
        <taxon>Spermatophyta</taxon>
        <taxon>Magnoliopsida</taxon>
        <taxon>Liliopsida</taxon>
        <taxon>Poales</taxon>
        <taxon>Bromeliaceae</taxon>
        <taxon>Bromelioideae</taxon>
        <taxon>Ananas</taxon>
    </lineage>
</organism>
<dbReference type="PANTHER" id="PTHR23130">
    <property type="entry name" value="CYTOCHROME B561 AND DOMON DOMAIN-CONTAINING PROTEIN"/>
    <property type="match status" value="1"/>
</dbReference>
<accession>A0A6V7QY25</accession>
<keyword evidence="2" id="KW-0732">Signal</keyword>
<feature type="chain" id="PRO_5027916923" description="AIR12 DOMON domain-containing protein" evidence="2">
    <location>
        <begin position="21"/>
        <end position="212"/>
    </location>
</feature>
<dbReference type="EMBL" id="CAJEUB010000070">
    <property type="protein sequence ID" value="CAD1848170.1"/>
    <property type="molecule type" value="Genomic_DNA"/>
</dbReference>